<dbReference type="SUPFAM" id="SSF158472">
    <property type="entry name" value="HAMP domain-like"/>
    <property type="match status" value="1"/>
</dbReference>
<keyword evidence="3" id="KW-0808">Transferase</keyword>
<keyword evidence="2" id="KW-0597">Phosphoprotein</keyword>
<dbReference type="CDD" id="cd06225">
    <property type="entry name" value="HAMP"/>
    <property type="match status" value="1"/>
</dbReference>
<dbReference type="PANTHER" id="PTHR34220:SF7">
    <property type="entry name" value="SENSOR HISTIDINE KINASE YPDA"/>
    <property type="match status" value="1"/>
</dbReference>
<dbReference type="InterPro" id="IPR050640">
    <property type="entry name" value="Bact_2-comp_sensor_kinase"/>
</dbReference>
<dbReference type="GO" id="GO:0016020">
    <property type="term" value="C:membrane"/>
    <property type="evidence" value="ECO:0007669"/>
    <property type="project" value="UniProtKB-SubCell"/>
</dbReference>
<organism evidence="7 8">
    <name type="scientific">Ruthenibacterium lactatiformans</name>
    <dbReference type="NCBI Taxonomy" id="1550024"/>
    <lineage>
        <taxon>Bacteria</taxon>
        <taxon>Bacillati</taxon>
        <taxon>Bacillota</taxon>
        <taxon>Clostridia</taxon>
        <taxon>Eubacteriales</taxon>
        <taxon>Oscillospiraceae</taxon>
        <taxon>Ruthenibacterium</taxon>
    </lineage>
</organism>
<dbReference type="InterPro" id="IPR003594">
    <property type="entry name" value="HATPase_dom"/>
</dbReference>
<evidence type="ECO:0000256" key="2">
    <source>
        <dbReference type="ARBA" id="ARBA00022553"/>
    </source>
</evidence>
<evidence type="ECO:0000256" key="4">
    <source>
        <dbReference type="ARBA" id="ARBA00022777"/>
    </source>
</evidence>
<protein>
    <submittedName>
        <fullName evidence="7">HAMP domain-containing protein</fullName>
    </submittedName>
</protein>
<evidence type="ECO:0000256" key="1">
    <source>
        <dbReference type="ARBA" id="ARBA00004370"/>
    </source>
</evidence>
<dbReference type="PROSITE" id="PS50885">
    <property type="entry name" value="HAMP"/>
    <property type="match status" value="1"/>
</dbReference>
<dbReference type="Pfam" id="PF02518">
    <property type="entry name" value="HATPase_c"/>
    <property type="match status" value="1"/>
</dbReference>
<dbReference type="InterPro" id="IPR010559">
    <property type="entry name" value="Sig_transdc_His_kin_internal"/>
</dbReference>
<dbReference type="Proteomes" id="UP000431913">
    <property type="component" value="Unassembled WGS sequence"/>
</dbReference>
<keyword evidence="5" id="KW-1133">Transmembrane helix</keyword>
<gene>
    <name evidence="7" type="ORF">FYJ76_13695</name>
</gene>
<dbReference type="PANTHER" id="PTHR34220">
    <property type="entry name" value="SENSOR HISTIDINE KINASE YPDA"/>
    <property type="match status" value="1"/>
</dbReference>
<proteinExistence type="predicted"/>
<name>A0A6I2UC65_9FIRM</name>
<keyword evidence="4" id="KW-0418">Kinase</keyword>
<comment type="caution">
    <text evidence="7">The sequence shown here is derived from an EMBL/GenBank/DDBJ whole genome shotgun (WGS) entry which is preliminary data.</text>
</comment>
<dbReference type="SUPFAM" id="SSF55874">
    <property type="entry name" value="ATPase domain of HSP90 chaperone/DNA topoisomerase II/histidine kinase"/>
    <property type="match status" value="1"/>
</dbReference>
<evidence type="ECO:0000256" key="3">
    <source>
        <dbReference type="ARBA" id="ARBA00022679"/>
    </source>
</evidence>
<dbReference type="Gene3D" id="3.30.565.10">
    <property type="entry name" value="Histidine kinase-like ATPase, C-terminal domain"/>
    <property type="match status" value="1"/>
</dbReference>
<dbReference type="Pfam" id="PF00672">
    <property type="entry name" value="HAMP"/>
    <property type="match status" value="1"/>
</dbReference>
<evidence type="ECO:0000259" key="6">
    <source>
        <dbReference type="PROSITE" id="PS50885"/>
    </source>
</evidence>
<evidence type="ECO:0000256" key="5">
    <source>
        <dbReference type="SAM" id="Phobius"/>
    </source>
</evidence>
<dbReference type="InterPro" id="IPR003660">
    <property type="entry name" value="HAMP_dom"/>
</dbReference>
<evidence type="ECO:0000313" key="8">
    <source>
        <dbReference type="Proteomes" id="UP000431913"/>
    </source>
</evidence>
<keyword evidence="5" id="KW-0472">Membrane</keyword>
<feature type="transmembrane region" description="Helical" evidence="5">
    <location>
        <begin position="265"/>
        <end position="285"/>
    </location>
</feature>
<reference evidence="7 8" key="1">
    <citation type="submission" date="2019-08" db="EMBL/GenBank/DDBJ databases">
        <title>In-depth cultivation of the pig gut microbiome towards novel bacterial diversity and tailored functional studies.</title>
        <authorList>
            <person name="Wylensek D."/>
            <person name="Hitch T.C.A."/>
            <person name="Clavel T."/>
        </authorList>
    </citation>
    <scope>NUCLEOTIDE SEQUENCE [LARGE SCALE GENOMIC DNA]</scope>
    <source>
        <strain evidence="7 8">WCA3-601-WT-6J</strain>
    </source>
</reference>
<dbReference type="EMBL" id="VUNJ01000017">
    <property type="protein sequence ID" value="MST92970.1"/>
    <property type="molecule type" value="Genomic_DNA"/>
</dbReference>
<dbReference type="Pfam" id="PF06580">
    <property type="entry name" value="His_kinase"/>
    <property type="match status" value="1"/>
</dbReference>
<dbReference type="Gene3D" id="6.10.340.10">
    <property type="match status" value="1"/>
</dbReference>
<keyword evidence="5" id="KW-0812">Transmembrane</keyword>
<dbReference type="SMART" id="SM00304">
    <property type="entry name" value="HAMP"/>
    <property type="match status" value="1"/>
</dbReference>
<sequence>MRSWRKTLTGLLAFLLILLLGFLAWTNISYYRQSVENIRQQNIHTAELWENSVGTRLNMLYEHLYELLLTIYNNTELGAGTPMMQYSAKKKCLDMMSDKLRVSEDSACFYLVDTESSLRLFSAGNGVSNQKKSALKAFFYTTDFEVKIGLQDKSWSIKKIGDEMYFIKVIALGKYMVGTASCLSQYDILESYSVMGSEPACYLAVGEEMYLFAGTAEEQAVIMDASGGVKAGRNSLITAQAELETCDAKIILTVREDIFQNGNGGAAMLGGASILCVLLFLLLLWMMQRMIVHPTNVILKANRELSGGNEDYRIAEKANSQEFADLFNSFNEMADSLKKMRIEAYDRQLREQRDELKMLRAQLRPHFYLNAITTVSNMTYQNRNEDIRKYLAALAKYMRYMLNIQNKWVRIAEEIEQVKSYLEMQKIKFPGSVDAYIGCADSVADTRVPYLLLFTAVENSFKHAMSLYEPLWLVVQCEHYQDGDFCGCRMIVEDNGKGFPQEVISMFSLPEEETPRSAKDHLGLTNISRTLQLIYHRNDLLRLSNAKTGGAHVEIWIPEENDEAADL</sequence>
<dbReference type="AlphaFoldDB" id="A0A6I2UC65"/>
<dbReference type="GO" id="GO:0000155">
    <property type="term" value="F:phosphorelay sensor kinase activity"/>
    <property type="evidence" value="ECO:0007669"/>
    <property type="project" value="InterPro"/>
</dbReference>
<dbReference type="InterPro" id="IPR036890">
    <property type="entry name" value="HATPase_C_sf"/>
</dbReference>
<feature type="domain" description="HAMP" evidence="6">
    <location>
        <begin position="289"/>
        <end position="342"/>
    </location>
</feature>
<dbReference type="RefSeq" id="WP_154523552.1">
    <property type="nucleotide sequence ID" value="NZ_JAFHCL010000013.1"/>
</dbReference>
<comment type="subcellular location">
    <subcellularLocation>
        <location evidence="1">Membrane</location>
    </subcellularLocation>
</comment>
<evidence type="ECO:0000313" key="7">
    <source>
        <dbReference type="EMBL" id="MST92970.1"/>
    </source>
</evidence>
<accession>A0A6I2UC65</accession>